<feature type="region of interest" description="Disordered" evidence="1">
    <location>
        <begin position="1"/>
        <end position="48"/>
    </location>
</feature>
<reference evidence="2" key="1">
    <citation type="journal article" date="2023" name="Nat. Commun.">
        <title>Diploid and tetraploid genomes of Acorus and the evolution of monocots.</title>
        <authorList>
            <person name="Ma L."/>
            <person name="Liu K.W."/>
            <person name="Li Z."/>
            <person name="Hsiao Y.Y."/>
            <person name="Qi Y."/>
            <person name="Fu T."/>
            <person name="Tang G.D."/>
            <person name="Zhang D."/>
            <person name="Sun W.H."/>
            <person name="Liu D.K."/>
            <person name="Li Y."/>
            <person name="Chen G.Z."/>
            <person name="Liu X.D."/>
            <person name="Liao X.Y."/>
            <person name="Jiang Y.T."/>
            <person name="Yu X."/>
            <person name="Hao Y."/>
            <person name="Huang J."/>
            <person name="Zhao X.W."/>
            <person name="Ke S."/>
            <person name="Chen Y.Y."/>
            <person name="Wu W.L."/>
            <person name="Hsu J.L."/>
            <person name="Lin Y.F."/>
            <person name="Huang M.D."/>
            <person name="Li C.Y."/>
            <person name="Huang L."/>
            <person name="Wang Z.W."/>
            <person name="Zhao X."/>
            <person name="Zhong W.Y."/>
            <person name="Peng D.H."/>
            <person name="Ahmad S."/>
            <person name="Lan S."/>
            <person name="Zhang J.S."/>
            <person name="Tsai W.C."/>
            <person name="Van de Peer Y."/>
            <person name="Liu Z.J."/>
        </authorList>
    </citation>
    <scope>NUCLEOTIDE SEQUENCE</scope>
    <source>
        <strain evidence="2">CP</strain>
    </source>
</reference>
<protein>
    <submittedName>
        <fullName evidence="2">Uncharacterized protein</fullName>
    </submittedName>
</protein>
<comment type="caution">
    <text evidence="2">The sequence shown here is derived from an EMBL/GenBank/DDBJ whole genome shotgun (WGS) entry which is preliminary data.</text>
</comment>
<dbReference type="EMBL" id="JAUJYO010000018">
    <property type="protein sequence ID" value="KAK1289075.1"/>
    <property type="molecule type" value="Genomic_DNA"/>
</dbReference>
<gene>
    <name evidence="2" type="ORF">QJS10_CPB18g01399</name>
</gene>
<keyword evidence="3" id="KW-1185">Reference proteome</keyword>
<feature type="region of interest" description="Disordered" evidence="1">
    <location>
        <begin position="140"/>
        <end position="163"/>
    </location>
</feature>
<feature type="compositionally biased region" description="Basic residues" evidence="1">
    <location>
        <begin position="37"/>
        <end position="47"/>
    </location>
</feature>
<dbReference type="PANTHER" id="PTHR37908:SF3">
    <property type="entry name" value="TRANSMEMBRANE PROTEIN"/>
    <property type="match status" value="1"/>
</dbReference>
<accession>A0AAV9CJU9</accession>
<evidence type="ECO:0000313" key="2">
    <source>
        <dbReference type="EMBL" id="KAK1289075.1"/>
    </source>
</evidence>
<evidence type="ECO:0000313" key="3">
    <source>
        <dbReference type="Proteomes" id="UP001180020"/>
    </source>
</evidence>
<proteinExistence type="predicted"/>
<organism evidence="2 3">
    <name type="scientific">Acorus calamus</name>
    <name type="common">Sweet flag</name>
    <dbReference type="NCBI Taxonomy" id="4465"/>
    <lineage>
        <taxon>Eukaryota</taxon>
        <taxon>Viridiplantae</taxon>
        <taxon>Streptophyta</taxon>
        <taxon>Embryophyta</taxon>
        <taxon>Tracheophyta</taxon>
        <taxon>Spermatophyta</taxon>
        <taxon>Magnoliopsida</taxon>
        <taxon>Liliopsida</taxon>
        <taxon>Acoraceae</taxon>
        <taxon>Acorus</taxon>
    </lineage>
</organism>
<evidence type="ECO:0000256" key="1">
    <source>
        <dbReference type="SAM" id="MobiDB-lite"/>
    </source>
</evidence>
<reference evidence="2" key="2">
    <citation type="submission" date="2023-06" db="EMBL/GenBank/DDBJ databases">
        <authorList>
            <person name="Ma L."/>
            <person name="Liu K.-W."/>
            <person name="Li Z."/>
            <person name="Hsiao Y.-Y."/>
            <person name="Qi Y."/>
            <person name="Fu T."/>
            <person name="Tang G."/>
            <person name="Zhang D."/>
            <person name="Sun W.-H."/>
            <person name="Liu D.-K."/>
            <person name="Li Y."/>
            <person name="Chen G.-Z."/>
            <person name="Liu X.-D."/>
            <person name="Liao X.-Y."/>
            <person name="Jiang Y.-T."/>
            <person name="Yu X."/>
            <person name="Hao Y."/>
            <person name="Huang J."/>
            <person name="Zhao X.-W."/>
            <person name="Ke S."/>
            <person name="Chen Y.-Y."/>
            <person name="Wu W.-L."/>
            <person name="Hsu J.-L."/>
            <person name="Lin Y.-F."/>
            <person name="Huang M.-D."/>
            <person name="Li C.-Y."/>
            <person name="Huang L."/>
            <person name="Wang Z.-W."/>
            <person name="Zhao X."/>
            <person name="Zhong W.-Y."/>
            <person name="Peng D.-H."/>
            <person name="Ahmad S."/>
            <person name="Lan S."/>
            <person name="Zhang J.-S."/>
            <person name="Tsai W.-C."/>
            <person name="Van De Peer Y."/>
            <person name="Liu Z.-J."/>
        </authorList>
    </citation>
    <scope>NUCLEOTIDE SEQUENCE</scope>
    <source>
        <strain evidence="2">CP</strain>
        <tissue evidence="2">Leaves</tissue>
    </source>
</reference>
<dbReference type="Proteomes" id="UP001180020">
    <property type="component" value="Unassembled WGS sequence"/>
</dbReference>
<dbReference type="AlphaFoldDB" id="A0AAV9CJU9"/>
<dbReference type="PANTHER" id="PTHR37908">
    <property type="entry name" value="TRANSMEMBRANE PROTEIN"/>
    <property type="match status" value="1"/>
</dbReference>
<sequence>MTLSLPQPLHSFDSDAVGSEKKNHRSCFVSNPPLKKQTNKKKTKKKSQPFLPPTFICGQASILSRFSPNPKETHPLCEIAGETMGRPCFLAFLLISSLLALSFSKGFGRRVVKIERGDLPDQFEVGAKKGREMMELMDYQEPGPNTNPHLGGLFSPPPPNPLN</sequence>
<name>A0AAV9CJU9_ACOCL</name>